<keyword evidence="3" id="KW-1185">Reference proteome</keyword>
<protein>
    <submittedName>
        <fullName evidence="1">Uncharacterized protein</fullName>
    </submittedName>
</protein>
<dbReference type="Proteomes" id="UP000032142">
    <property type="component" value="Unassembled WGS sequence"/>
</dbReference>
<evidence type="ECO:0000313" key="1">
    <source>
        <dbReference type="EMBL" id="KHG07022.1"/>
    </source>
</evidence>
<sequence>MPMWDCFKLWSRLLDRHGHVVYPCKSCFDSAKLTRACDLPV</sequence>
<evidence type="ECO:0000313" key="2">
    <source>
        <dbReference type="EMBL" id="KHG25671.1"/>
    </source>
</evidence>
<accession>A0A0B0N325</accession>
<dbReference type="AlphaFoldDB" id="A0A0B0N325"/>
<dbReference type="EMBL" id="JRRC01465322">
    <property type="protein sequence ID" value="KHG07022.1"/>
    <property type="molecule type" value="Genomic_DNA"/>
</dbReference>
<proteinExistence type="predicted"/>
<dbReference type="EMBL" id="KN433289">
    <property type="protein sequence ID" value="KHG25671.1"/>
    <property type="molecule type" value="Genomic_DNA"/>
</dbReference>
<name>A0A0B0N325_GOSAR</name>
<gene>
    <name evidence="2" type="ORF">F383_32626</name>
    <name evidence="1" type="ORF">F383_33515</name>
</gene>
<reference evidence="3" key="2">
    <citation type="submission" date="2014-09" db="EMBL/GenBank/DDBJ databases">
        <authorList>
            <person name="Mudge J."/>
            <person name="Ramaraj T."/>
            <person name="Lindquist I.E."/>
            <person name="Bharti A.K."/>
            <person name="Sundararajan A."/>
            <person name="Cameron C.T."/>
            <person name="Woodward J.E."/>
            <person name="May G.D."/>
            <person name="Brubaker C."/>
            <person name="Broadhvest J."/>
            <person name="Wilkins T.A."/>
        </authorList>
    </citation>
    <scope>NUCLEOTIDE SEQUENCE</scope>
    <source>
        <strain evidence="3">cv. AKA8401</strain>
    </source>
</reference>
<organism evidence="1 3">
    <name type="scientific">Gossypium arboreum</name>
    <name type="common">Tree cotton</name>
    <name type="synonym">Gossypium nanking</name>
    <dbReference type="NCBI Taxonomy" id="29729"/>
    <lineage>
        <taxon>Eukaryota</taxon>
        <taxon>Viridiplantae</taxon>
        <taxon>Streptophyta</taxon>
        <taxon>Embryophyta</taxon>
        <taxon>Tracheophyta</taxon>
        <taxon>Spermatophyta</taxon>
        <taxon>Magnoliopsida</taxon>
        <taxon>eudicotyledons</taxon>
        <taxon>Gunneridae</taxon>
        <taxon>Pentapetalae</taxon>
        <taxon>rosids</taxon>
        <taxon>malvids</taxon>
        <taxon>Malvales</taxon>
        <taxon>Malvaceae</taxon>
        <taxon>Malvoideae</taxon>
        <taxon>Gossypium</taxon>
    </lineage>
</organism>
<evidence type="ECO:0000313" key="3">
    <source>
        <dbReference type="Proteomes" id="UP000032142"/>
    </source>
</evidence>
<reference evidence="1" key="1">
    <citation type="submission" date="2014-09" db="EMBL/GenBank/DDBJ databases">
        <title>G. arboreum L. cv. AKA8401 A2 genome assembly version 1.0.</title>
        <authorList>
            <person name="Mudge J."/>
            <person name="Ramaraj T."/>
            <person name="Lindquist I.E."/>
            <person name="Bharti A.K."/>
            <person name="Sundararajan A."/>
            <person name="Cameron C.T."/>
            <person name="Woodward J.E."/>
            <person name="May G.D."/>
            <person name="Brubaker C."/>
            <person name="Broadhvest J."/>
            <person name="Wilkins T.A."/>
        </authorList>
    </citation>
    <scope>NUCLEOTIDE SEQUENCE</scope>
</reference>